<evidence type="ECO:0000259" key="7">
    <source>
        <dbReference type="Pfam" id="PF01551"/>
    </source>
</evidence>
<dbReference type="PANTHER" id="PTHR21666">
    <property type="entry name" value="PEPTIDASE-RELATED"/>
    <property type="match status" value="1"/>
</dbReference>
<dbReference type="KEGG" id="pphe:PP2015_3511"/>
<dbReference type="Proteomes" id="UP000061457">
    <property type="component" value="Chromosome II"/>
</dbReference>
<evidence type="ECO:0000256" key="6">
    <source>
        <dbReference type="ARBA" id="ARBA00023049"/>
    </source>
</evidence>
<dbReference type="InterPro" id="IPR050570">
    <property type="entry name" value="Cell_wall_metabolism_enzyme"/>
</dbReference>
<dbReference type="Gene3D" id="2.70.70.10">
    <property type="entry name" value="Glucose Permease (Domain IIA)"/>
    <property type="match status" value="1"/>
</dbReference>
<accession>A0A0S2K6U8</accession>
<keyword evidence="9" id="KW-1185">Reference proteome</keyword>
<feature type="domain" description="M23ase beta-sheet core" evidence="7">
    <location>
        <begin position="326"/>
        <end position="422"/>
    </location>
</feature>
<dbReference type="Pfam" id="PF01551">
    <property type="entry name" value="Peptidase_M23"/>
    <property type="match status" value="1"/>
</dbReference>
<keyword evidence="3" id="KW-0479">Metal-binding</keyword>
<evidence type="ECO:0000313" key="8">
    <source>
        <dbReference type="EMBL" id="ALO43985.1"/>
    </source>
</evidence>
<gene>
    <name evidence="8" type="ORF">PP2015_3511</name>
</gene>
<evidence type="ECO:0000256" key="1">
    <source>
        <dbReference type="ARBA" id="ARBA00001947"/>
    </source>
</evidence>
<dbReference type="CDD" id="cd12797">
    <property type="entry name" value="M23_peptidase"/>
    <property type="match status" value="1"/>
</dbReference>
<reference evidence="8 9" key="1">
    <citation type="submission" date="2015-11" db="EMBL/GenBank/DDBJ databases">
        <authorList>
            <person name="Zhang Y."/>
            <person name="Guo Z."/>
        </authorList>
    </citation>
    <scope>NUCLEOTIDE SEQUENCE [LARGE SCALE GENOMIC DNA]</scope>
    <source>
        <strain evidence="8 9">KCTC 12086</strain>
    </source>
</reference>
<dbReference type="GO" id="GO:0004222">
    <property type="term" value="F:metalloendopeptidase activity"/>
    <property type="evidence" value="ECO:0007669"/>
    <property type="project" value="TreeGrafter"/>
</dbReference>
<dbReference type="InterPro" id="IPR011055">
    <property type="entry name" value="Dup_hybrid_motif"/>
</dbReference>
<evidence type="ECO:0000256" key="3">
    <source>
        <dbReference type="ARBA" id="ARBA00022723"/>
    </source>
</evidence>
<proteinExistence type="predicted"/>
<dbReference type="SUPFAM" id="SSF51261">
    <property type="entry name" value="Duplicated hybrid motif"/>
    <property type="match status" value="1"/>
</dbReference>
<dbReference type="AlphaFoldDB" id="A0A0S2K6U8"/>
<keyword evidence="5" id="KW-0862">Zinc</keyword>
<evidence type="ECO:0000256" key="2">
    <source>
        <dbReference type="ARBA" id="ARBA00022670"/>
    </source>
</evidence>
<evidence type="ECO:0000313" key="9">
    <source>
        <dbReference type="Proteomes" id="UP000061457"/>
    </source>
</evidence>
<dbReference type="PATRIC" id="fig|161398.10.peg.3578"/>
<evidence type="ECO:0000256" key="5">
    <source>
        <dbReference type="ARBA" id="ARBA00022833"/>
    </source>
</evidence>
<dbReference type="InterPro" id="IPR016047">
    <property type="entry name" value="M23ase_b-sheet_dom"/>
</dbReference>
<sequence>MFQGSNMALKRLLLLSTFLVGCNDNNEQAKQPNEPLSAQTAADTAVADNHKDAANTELPAEIIAEPEPLEVPPQVTTYTLKRGQTITHVLKEAGFSLSQIYALARDIKPHFDFKKIKSGTQFDVVTHIVNTPVMNAETMTDADINSNDTTDTDTAKEQKHLRFATSYGELIEATLIDNTWQLSPISIEVRQRRFSKSFEISQSLYKAASQAEIPANVINSAILAMSHFVDFQREIRTGDKITLNFSQSTVQQDAHLFEKFSAPQKLVAIEFVNNKDVYQLYQFEDAYYFADGKLAQNFLMKTPLNGARLSSSFGKRKHPVLGYTRQHKGIDFSAPTGTPIMAAGKGKVLKANYSKSFGYRVLLEHHGGYRTLYAHLKGFAKGIKKGASVKQGQIIGYLGNTGMSTARHLHYEVHKNGKAINPLTMKQPSNIQLKGEELVAFKTYIQGVNQRYAAISKNETQIAE</sequence>
<dbReference type="GO" id="GO:0046872">
    <property type="term" value="F:metal ion binding"/>
    <property type="evidence" value="ECO:0007669"/>
    <property type="project" value="UniProtKB-KW"/>
</dbReference>
<keyword evidence="2" id="KW-0645">Protease</keyword>
<dbReference type="PANTHER" id="PTHR21666:SF288">
    <property type="entry name" value="CELL DIVISION PROTEIN YTFB"/>
    <property type="match status" value="1"/>
</dbReference>
<keyword evidence="4" id="KW-0378">Hydrolase</keyword>
<keyword evidence="6" id="KW-0482">Metalloprotease</keyword>
<protein>
    <submittedName>
        <fullName evidence="8">Peptidase M23B</fullName>
    </submittedName>
</protein>
<dbReference type="GO" id="GO:0006508">
    <property type="term" value="P:proteolysis"/>
    <property type="evidence" value="ECO:0007669"/>
    <property type="project" value="UniProtKB-KW"/>
</dbReference>
<organism evidence="8 9">
    <name type="scientific">Pseudoalteromonas phenolica</name>
    <dbReference type="NCBI Taxonomy" id="161398"/>
    <lineage>
        <taxon>Bacteria</taxon>
        <taxon>Pseudomonadati</taxon>
        <taxon>Pseudomonadota</taxon>
        <taxon>Gammaproteobacteria</taxon>
        <taxon>Alteromonadales</taxon>
        <taxon>Pseudoalteromonadaceae</taxon>
        <taxon>Pseudoalteromonas</taxon>
    </lineage>
</organism>
<comment type="cofactor">
    <cofactor evidence="1">
        <name>Zn(2+)</name>
        <dbReference type="ChEBI" id="CHEBI:29105"/>
    </cofactor>
</comment>
<dbReference type="STRING" id="161398.PP2015_3511"/>
<dbReference type="EMBL" id="CP013188">
    <property type="protein sequence ID" value="ALO43985.1"/>
    <property type="molecule type" value="Genomic_DNA"/>
</dbReference>
<evidence type="ECO:0000256" key="4">
    <source>
        <dbReference type="ARBA" id="ARBA00022801"/>
    </source>
</evidence>
<dbReference type="Gene3D" id="3.10.450.350">
    <property type="match status" value="1"/>
</dbReference>
<name>A0A0S2K6U8_9GAMM</name>